<comment type="caution">
    <text evidence="2">The sequence shown here is derived from an EMBL/GenBank/DDBJ whole genome shotgun (WGS) entry which is preliminary data.</text>
</comment>
<proteinExistence type="predicted"/>
<feature type="transmembrane region" description="Helical" evidence="1">
    <location>
        <begin position="7"/>
        <end position="27"/>
    </location>
</feature>
<organism evidence="2 3">
    <name type="scientific">Streptococcus cristatus</name>
    <dbReference type="NCBI Taxonomy" id="45634"/>
    <lineage>
        <taxon>Bacteria</taxon>
        <taxon>Bacillati</taxon>
        <taxon>Bacillota</taxon>
        <taxon>Bacilli</taxon>
        <taxon>Lactobacillales</taxon>
        <taxon>Streptococcaceae</taxon>
        <taxon>Streptococcus</taxon>
    </lineage>
</organism>
<evidence type="ECO:0000256" key="1">
    <source>
        <dbReference type="SAM" id="Phobius"/>
    </source>
</evidence>
<protein>
    <submittedName>
        <fullName evidence="2">Uncharacterized protein</fullName>
    </submittedName>
</protein>
<dbReference type="RefSeq" id="WP_125372463.1">
    <property type="nucleotide sequence ID" value="NZ_RJPS01000001.1"/>
</dbReference>
<evidence type="ECO:0000313" key="3">
    <source>
        <dbReference type="Proteomes" id="UP000270868"/>
    </source>
</evidence>
<keyword evidence="1" id="KW-0472">Membrane</keyword>
<evidence type="ECO:0000313" key="2">
    <source>
        <dbReference type="EMBL" id="RSJ92527.1"/>
    </source>
</evidence>
<dbReference type="EMBL" id="RJPS01000001">
    <property type="protein sequence ID" value="RSJ92527.1"/>
    <property type="molecule type" value="Genomic_DNA"/>
</dbReference>
<reference evidence="2 3" key="1">
    <citation type="submission" date="2018-11" db="EMBL/GenBank/DDBJ databases">
        <title>Species Designations Belie Phenotypic and Genotypic Heterogeneity in Oral Streptococci.</title>
        <authorList>
            <person name="Velsko I."/>
        </authorList>
    </citation>
    <scope>NUCLEOTIDE SEQUENCE [LARGE SCALE GENOMIC DNA]</scope>
    <source>
        <strain evidence="2 3">A52</strain>
    </source>
</reference>
<keyword evidence="1" id="KW-0812">Transmembrane</keyword>
<dbReference type="Proteomes" id="UP000270868">
    <property type="component" value="Unassembled WGS sequence"/>
</dbReference>
<keyword evidence="1" id="KW-1133">Transmembrane helix</keyword>
<dbReference type="AlphaFoldDB" id="A0A3R9MBC3"/>
<feature type="transmembrane region" description="Helical" evidence="1">
    <location>
        <begin position="33"/>
        <end position="50"/>
    </location>
</feature>
<accession>A0A3R9MBC3</accession>
<name>A0A3R9MBC3_STRCR</name>
<sequence>MNKKGNNLLTLLICLVLAIVLLVVGMIQKDQTFIIIACANAALGSAFYAIDGQKNDDKDGGHGKKS</sequence>
<gene>
    <name evidence="2" type="ORF">D8792_00445</name>
</gene>